<accession>A0A9D3Z1H5</accession>
<name>A0A9D3Z1H5_DREPO</name>
<sequence>MDNKTLPFTKVSMPIWTTRLCPSPRSVCLHGQQDCVLHQGQYAYMGNKTVPFARVSMPILTTRLSNLQRSVCPHGQQDFALRKGEYANLDYKTVPITKVSFFLMEIKTESFANVSMPTWTKRLWQLPRSVCPYGQKDCANYQGQYANMDNKTMALRQGQKHWYLLGI</sequence>
<proteinExistence type="predicted"/>
<dbReference type="EMBL" id="JAIWYP010000014">
    <property type="protein sequence ID" value="KAH3711338.1"/>
    <property type="molecule type" value="Genomic_DNA"/>
</dbReference>
<protein>
    <submittedName>
        <fullName evidence="1">Uncharacterized protein</fullName>
    </submittedName>
</protein>
<gene>
    <name evidence="1" type="ORF">DPMN_070843</name>
</gene>
<evidence type="ECO:0000313" key="1">
    <source>
        <dbReference type="EMBL" id="KAH3711338.1"/>
    </source>
</evidence>
<organism evidence="1 2">
    <name type="scientific">Dreissena polymorpha</name>
    <name type="common">Zebra mussel</name>
    <name type="synonym">Mytilus polymorpha</name>
    <dbReference type="NCBI Taxonomy" id="45954"/>
    <lineage>
        <taxon>Eukaryota</taxon>
        <taxon>Metazoa</taxon>
        <taxon>Spiralia</taxon>
        <taxon>Lophotrochozoa</taxon>
        <taxon>Mollusca</taxon>
        <taxon>Bivalvia</taxon>
        <taxon>Autobranchia</taxon>
        <taxon>Heteroconchia</taxon>
        <taxon>Euheterodonta</taxon>
        <taxon>Imparidentia</taxon>
        <taxon>Neoheterodontei</taxon>
        <taxon>Myida</taxon>
        <taxon>Dreissenoidea</taxon>
        <taxon>Dreissenidae</taxon>
        <taxon>Dreissena</taxon>
    </lineage>
</organism>
<dbReference type="AlphaFoldDB" id="A0A9D3Z1H5"/>
<evidence type="ECO:0000313" key="2">
    <source>
        <dbReference type="Proteomes" id="UP000828390"/>
    </source>
</evidence>
<reference evidence="1" key="1">
    <citation type="journal article" date="2019" name="bioRxiv">
        <title>The Genome of the Zebra Mussel, Dreissena polymorpha: A Resource for Invasive Species Research.</title>
        <authorList>
            <person name="McCartney M.A."/>
            <person name="Auch B."/>
            <person name="Kono T."/>
            <person name="Mallez S."/>
            <person name="Zhang Y."/>
            <person name="Obille A."/>
            <person name="Becker A."/>
            <person name="Abrahante J.E."/>
            <person name="Garbe J."/>
            <person name="Badalamenti J.P."/>
            <person name="Herman A."/>
            <person name="Mangelson H."/>
            <person name="Liachko I."/>
            <person name="Sullivan S."/>
            <person name="Sone E.D."/>
            <person name="Koren S."/>
            <person name="Silverstein K.A.T."/>
            <person name="Beckman K.B."/>
            <person name="Gohl D.M."/>
        </authorList>
    </citation>
    <scope>NUCLEOTIDE SEQUENCE</scope>
    <source>
        <strain evidence="1">Duluth1</strain>
        <tissue evidence="1">Whole animal</tissue>
    </source>
</reference>
<keyword evidence="2" id="KW-1185">Reference proteome</keyword>
<dbReference type="Proteomes" id="UP000828390">
    <property type="component" value="Unassembled WGS sequence"/>
</dbReference>
<comment type="caution">
    <text evidence="1">The sequence shown here is derived from an EMBL/GenBank/DDBJ whole genome shotgun (WGS) entry which is preliminary data.</text>
</comment>
<reference evidence="1" key="2">
    <citation type="submission" date="2020-11" db="EMBL/GenBank/DDBJ databases">
        <authorList>
            <person name="McCartney M.A."/>
            <person name="Auch B."/>
            <person name="Kono T."/>
            <person name="Mallez S."/>
            <person name="Becker A."/>
            <person name="Gohl D.M."/>
            <person name="Silverstein K.A.T."/>
            <person name="Koren S."/>
            <person name="Bechman K.B."/>
            <person name="Herman A."/>
            <person name="Abrahante J.E."/>
            <person name="Garbe J."/>
        </authorList>
    </citation>
    <scope>NUCLEOTIDE SEQUENCE</scope>
    <source>
        <strain evidence="1">Duluth1</strain>
        <tissue evidence="1">Whole animal</tissue>
    </source>
</reference>